<dbReference type="EMBL" id="WHWB01037285">
    <property type="protein sequence ID" value="KAJ7398061.1"/>
    <property type="molecule type" value="Genomic_DNA"/>
</dbReference>
<dbReference type="InterPro" id="IPR001969">
    <property type="entry name" value="Aspartic_peptidase_AS"/>
</dbReference>
<dbReference type="PANTHER" id="PTHR19422">
    <property type="entry name" value="GAG RETROVIRAL POLYPROTEIN"/>
    <property type="match status" value="1"/>
</dbReference>
<evidence type="ECO:0000256" key="2">
    <source>
        <dbReference type="ARBA" id="ARBA00022750"/>
    </source>
</evidence>
<name>A0ABQ9CJK9_9PASS</name>
<proteinExistence type="predicted"/>
<reference evidence="5" key="1">
    <citation type="submission" date="2019-10" db="EMBL/GenBank/DDBJ databases">
        <authorList>
            <person name="Soares A.E.R."/>
            <person name="Aleixo A."/>
            <person name="Schneider P."/>
            <person name="Miyaki C.Y."/>
            <person name="Schneider M.P."/>
            <person name="Mello C."/>
            <person name="Vasconcelos A.T.R."/>
        </authorList>
    </citation>
    <scope>NUCLEOTIDE SEQUENCE</scope>
    <source>
        <tissue evidence="5">Muscle</tissue>
    </source>
</reference>
<dbReference type="InterPro" id="IPR018061">
    <property type="entry name" value="Retropepsins"/>
</dbReference>
<dbReference type="PANTHER" id="PTHR19422:SF123">
    <property type="entry name" value="RT1 CLASS I, LOCUS CE15"/>
    <property type="match status" value="1"/>
</dbReference>
<evidence type="ECO:0000259" key="4">
    <source>
        <dbReference type="PROSITE" id="PS50175"/>
    </source>
</evidence>
<accession>A0ABQ9CJK9</accession>
<evidence type="ECO:0000256" key="1">
    <source>
        <dbReference type="ARBA" id="ARBA00022670"/>
    </source>
</evidence>
<evidence type="ECO:0000313" key="5">
    <source>
        <dbReference type="EMBL" id="KAJ7398061.1"/>
    </source>
</evidence>
<comment type="caution">
    <text evidence="5">The sequence shown here is derived from an EMBL/GenBank/DDBJ whole genome shotgun (WGS) entry which is preliminary data.</text>
</comment>
<dbReference type="PROSITE" id="PS50175">
    <property type="entry name" value="ASP_PROT_RETROV"/>
    <property type="match status" value="1"/>
</dbReference>
<keyword evidence="3" id="KW-0378">Hydrolase</keyword>
<keyword evidence="6" id="KW-1185">Reference proteome</keyword>
<evidence type="ECO:0000313" key="6">
    <source>
        <dbReference type="Proteomes" id="UP001145742"/>
    </source>
</evidence>
<dbReference type="InterPro" id="IPR051592">
    <property type="entry name" value="HERV-K_Pro_peptidase_A2"/>
</dbReference>
<gene>
    <name evidence="5" type="ORF">WISP_00021</name>
</gene>
<keyword evidence="1" id="KW-0645">Protease</keyword>
<evidence type="ECO:0000256" key="3">
    <source>
        <dbReference type="ARBA" id="ARBA00022801"/>
    </source>
</evidence>
<dbReference type="SUPFAM" id="SSF50630">
    <property type="entry name" value="Acid proteases"/>
    <property type="match status" value="1"/>
</dbReference>
<dbReference type="Proteomes" id="UP001145742">
    <property type="component" value="Unassembled WGS sequence"/>
</dbReference>
<sequence length="199" mass="21674">MKVTSKQPLEEGEEYLLQPAAQAAQRGIIAQTKIMTINGLDNLNGRDITVFFKVLLPPVEVSSKDLVAVLLPTSQLQRHQPTEKAVNWTTTLTGEQPLLSVVVASPLGRTNIEGLLDTGADITIIAIRDWPDIWPKEETMLSVTGVGGTLKPMQSRHVVTFTDPDGNVASCRPLILPLPMTLWGRDILGQSGAKLKTNF</sequence>
<dbReference type="InterPro" id="IPR034170">
    <property type="entry name" value="Retropepsin-like_cat_dom"/>
</dbReference>
<dbReference type="CDD" id="cd05482">
    <property type="entry name" value="HIV_retropepsin_like"/>
    <property type="match status" value="1"/>
</dbReference>
<feature type="domain" description="Peptidase A2" evidence="4">
    <location>
        <begin position="112"/>
        <end position="187"/>
    </location>
</feature>
<dbReference type="PROSITE" id="PS00141">
    <property type="entry name" value="ASP_PROTEASE"/>
    <property type="match status" value="1"/>
</dbReference>
<keyword evidence="2" id="KW-0064">Aspartyl protease</keyword>
<dbReference type="Pfam" id="PF00077">
    <property type="entry name" value="RVP"/>
    <property type="match status" value="1"/>
</dbReference>
<dbReference type="Gene3D" id="2.40.70.10">
    <property type="entry name" value="Acid Proteases"/>
    <property type="match status" value="1"/>
</dbReference>
<organism evidence="5 6">
    <name type="scientific">Willisornis vidua</name>
    <name type="common">Xingu scale-backed antbird</name>
    <dbReference type="NCBI Taxonomy" id="1566151"/>
    <lineage>
        <taxon>Eukaryota</taxon>
        <taxon>Metazoa</taxon>
        <taxon>Chordata</taxon>
        <taxon>Craniata</taxon>
        <taxon>Vertebrata</taxon>
        <taxon>Euteleostomi</taxon>
        <taxon>Archelosauria</taxon>
        <taxon>Archosauria</taxon>
        <taxon>Dinosauria</taxon>
        <taxon>Saurischia</taxon>
        <taxon>Theropoda</taxon>
        <taxon>Coelurosauria</taxon>
        <taxon>Aves</taxon>
        <taxon>Neognathae</taxon>
        <taxon>Neoaves</taxon>
        <taxon>Telluraves</taxon>
        <taxon>Australaves</taxon>
        <taxon>Passeriformes</taxon>
        <taxon>Thamnophilidae</taxon>
        <taxon>Willisornis</taxon>
    </lineage>
</organism>
<dbReference type="InterPro" id="IPR001995">
    <property type="entry name" value="Peptidase_A2_cat"/>
</dbReference>
<protein>
    <submittedName>
        <fullName evidence="5">Endogenous retrovirus group K member 8 Pro protein-like protein</fullName>
    </submittedName>
</protein>
<dbReference type="InterPro" id="IPR021109">
    <property type="entry name" value="Peptidase_aspartic_dom_sf"/>
</dbReference>